<reference evidence="11" key="3">
    <citation type="submission" date="2025-09" db="UniProtKB">
        <authorList>
            <consortium name="Ensembl"/>
        </authorList>
    </citation>
    <scope>IDENTIFICATION</scope>
</reference>
<dbReference type="STRING" id="61621.ENSRBIP00000035552"/>
<evidence type="ECO:0000259" key="10">
    <source>
        <dbReference type="Pfam" id="PF23165"/>
    </source>
</evidence>
<evidence type="ECO:0000259" key="9">
    <source>
        <dbReference type="Pfam" id="PF12937"/>
    </source>
</evidence>
<dbReference type="Pfam" id="PF23165">
    <property type="entry name" value="zf-C2H2_FBX41"/>
    <property type="match status" value="1"/>
</dbReference>
<gene>
    <name evidence="11" type="primary">FBXO41</name>
</gene>
<keyword evidence="2" id="KW-0488">Methylation</keyword>
<dbReference type="InterPro" id="IPR032675">
    <property type="entry name" value="LRR_dom_sf"/>
</dbReference>
<feature type="compositionally biased region" description="Polar residues" evidence="8">
    <location>
        <begin position="277"/>
        <end position="298"/>
    </location>
</feature>
<dbReference type="SUPFAM" id="SSF52047">
    <property type="entry name" value="RNI-like"/>
    <property type="match status" value="1"/>
</dbReference>
<dbReference type="AlphaFoldDB" id="A0A2K6MIJ0"/>
<feature type="region of interest" description="Disordered" evidence="8">
    <location>
        <begin position="253"/>
        <end position="424"/>
    </location>
</feature>
<evidence type="ECO:0000256" key="8">
    <source>
        <dbReference type="SAM" id="MobiDB-lite"/>
    </source>
</evidence>
<dbReference type="Gene3D" id="1.20.1280.50">
    <property type="match status" value="1"/>
</dbReference>
<feature type="domain" description="FBX41/ZN365 C2H2-type zinc finger" evidence="10">
    <location>
        <begin position="6"/>
        <end position="35"/>
    </location>
</feature>
<name>A0A2K6MIJ0_RHIBE</name>
<evidence type="ECO:0000256" key="1">
    <source>
        <dbReference type="ARBA" id="ARBA00003437"/>
    </source>
</evidence>
<evidence type="ECO:0000256" key="7">
    <source>
        <dbReference type="ARBA" id="ARBA00068915"/>
    </source>
</evidence>
<dbReference type="Gene3D" id="3.80.10.10">
    <property type="entry name" value="Ribonuclease Inhibitor"/>
    <property type="match status" value="1"/>
</dbReference>
<dbReference type="Ensembl" id="ENSRBIT00000059550.1">
    <property type="protein sequence ID" value="ENSRBIP00000035552.1"/>
    <property type="gene ID" value="ENSRBIG00000041422.1"/>
</dbReference>
<keyword evidence="4" id="KW-0833">Ubl conjugation pathway</keyword>
<comment type="subunit">
    <text evidence="6">Directly interacts with SKP1 and CUL1.</text>
</comment>
<evidence type="ECO:0000256" key="6">
    <source>
        <dbReference type="ARBA" id="ARBA00062469"/>
    </source>
</evidence>
<reference evidence="11 12" key="1">
    <citation type="submission" date="2016-06" db="EMBL/GenBank/DDBJ databases">
        <title>Genome of Rhinopithecus bieti.</title>
        <authorList>
            <person name="Wu"/>
            <person name="C.-I. and Zhang"/>
            <person name="Y."/>
        </authorList>
    </citation>
    <scope>NUCLEOTIDE SEQUENCE</scope>
</reference>
<dbReference type="FunFam" id="3.80.10.10:FF:000229">
    <property type="entry name" value="F-box only protein 41"/>
    <property type="match status" value="1"/>
</dbReference>
<dbReference type="Pfam" id="PF12937">
    <property type="entry name" value="F-box-like"/>
    <property type="match status" value="1"/>
</dbReference>
<dbReference type="GO" id="GO:0010467">
    <property type="term" value="P:gene expression"/>
    <property type="evidence" value="ECO:0007669"/>
    <property type="project" value="Ensembl"/>
</dbReference>
<feature type="region of interest" description="Disordered" evidence="8">
    <location>
        <begin position="126"/>
        <end position="153"/>
    </location>
</feature>
<dbReference type="Proteomes" id="UP000233180">
    <property type="component" value="Unassembled WGS sequence"/>
</dbReference>
<sequence>MASLDLPYRCPRCGEHKRFRSLSSLRAHLEYSHTYETLYILSKTNSICDGAAAAAAAAAAASGFPLAPEPAALLAVPGARREVFESTSFQGKEQVVQIDQFLKETAAREASRADRAERQLQVISSSCGSTPSASLGRGGGGGGAGPNARGPGRMVTPEAVVRYDSVTPALRGYLCPSLQMRVQEPQAGVRGVGWVWGGAGEPASLGCLSVHLSIFPNCFPFSLLSPISSPSFSLFPLLFLLILLPPPPLSFTSCSGGPQREHHAGPAVPSTYAVSRHGSSPSTGASSRVPAASQSSGCYDSDSLELPRPEEGAPEDSGPGGLGTRAQAANGGSERSQPPRSSGLRRQAIQNWQRRPRRHSTEGEEGDVSDVGSRTTESEAEGPLDAPRPGPAMAGPLSSCRLSARPEGGSGRGRRAERGSPSRSNEVISPEILKMRAALFCIFTYLDTRTLLHAAEVCRDWRFVARHPAVWTRVLLENARVCSKFLAMLAQWCTQAHSLTLQNLKPRQRGKKESKEEYARSTRGCLEAGLESLLKAAGGNLLILRISHCPNILTDRSLWLASCYCRALQAVTYRSATDPVGHEVIWALGAGCREIVSLQVAPLHPCQQPTRFSNRCLQMIGRCWPHLRALGVGGAGCGVQGLASLARNCMRLQVLELDHVSEITQEVAAEVCREGLKGLEMLVLTATPVTPKALLHFNSICRNLKSIVVQIGIADYFKEPSSPEAQKLFEDMVTKLQALRRRPGFSKILHIKVEGGC</sequence>
<keyword evidence="5" id="KW-0175">Coiled coil</keyword>
<organism evidence="11 12">
    <name type="scientific">Rhinopithecus bieti</name>
    <name type="common">Black snub-nosed monkey</name>
    <name type="synonym">Pygathrix bieti</name>
    <dbReference type="NCBI Taxonomy" id="61621"/>
    <lineage>
        <taxon>Eukaryota</taxon>
        <taxon>Metazoa</taxon>
        <taxon>Chordata</taxon>
        <taxon>Craniata</taxon>
        <taxon>Vertebrata</taxon>
        <taxon>Euteleostomi</taxon>
        <taxon>Mammalia</taxon>
        <taxon>Eutheria</taxon>
        <taxon>Euarchontoglires</taxon>
        <taxon>Primates</taxon>
        <taxon>Haplorrhini</taxon>
        <taxon>Catarrhini</taxon>
        <taxon>Cercopithecidae</taxon>
        <taxon>Colobinae</taxon>
        <taxon>Rhinopithecus</taxon>
    </lineage>
</organism>
<evidence type="ECO:0000256" key="2">
    <source>
        <dbReference type="ARBA" id="ARBA00022481"/>
    </source>
</evidence>
<dbReference type="GeneTree" id="ENSGT00530000063713"/>
<dbReference type="InterPro" id="IPR052283">
    <property type="entry name" value="GenomicStab_NeuMorph_Reg"/>
</dbReference>
<dbReference type="GO" id="GO:0042551">
    <property type="term" value="P:neuron maturation"/>
    <property type="evidence" value="ECO:0007669"/>
    <property type="project" value="Ensembl"/>
</dbReference>
<dbReference type="InterPro" id="IPR001810">
    <property type="entry name" value="F-box_dom"/>
</dbReference>
<reference evidence="11" key="2">
    <citation type="submission" date="2025-08" db="UniProtKB">
        <authorList>
            <consortium name="Ensembl"/>
        </authorList>
    </citation>
    <scope>IDENTIFICATION</scope>
</reference>
<dbReference type="PANTHER" id="PTHR15739">
    <property type="entry name" value="ZINC FINGER PROTEIN"/>
    <property type="match status" value="1"/>
</dbReference>
<dbReference type="OMA" id="CGTTPNC"/>
<keyword evidence="3" id="KW-0597">Phosphoprotein</keyword>
<evidence type="ECO:0000256" key="5">
    <source>
        <dbReference type="ARBA" id="ARBA00023054"/>
    </source>
</evidence>
<dbReference type="InterPro" id="IPR057038">
    <property type="entry name" value="FBX41/ZN365_Znf-C2H2"/>
</dbReference>
<dbReference type="InterPro" id="IPR036047">
    <property type="entry name" value="F-box-like_dom_sf"/>
</dbReference>
<keyword evidence="12" id="KW-1185">Reference proteome</keyword>
<protein>
    <recommendedName>
        <fullName evidence="7">F-box only protein 41</fullName>
    </recommendedName>
</protein>
<dbReference type="GO" id="GO:0001764">
    <property type="term" value="P:neuron migration"/>
    <property type="evidence" value="ECO:0007669"/>
    <property type="project" value="Ensembl"/>
</dbReference>
<dbReference type="SUPFAM" id="SSF81383">
    <property type="entry name" value="F-box domain"/>
    <property type="match status" value="1"/>
</dbReference>
<comment type="function">
    <text evidence="1">Substrate-recognition component of the SCF (SKP1-CUL1-F-box protein)-type E3 ubiquitin ligase complex.</text>
</comment>
<dbReference type="GO" id="GO:0021542">
    <property type="term" value="P:dentate gyrus development"/>
    <property type="evidence" value="ECO:0007669"/>
    <property type="project" value="Ensembl"/>
</dbReference>
<accession>A0A2K6MIJ0</accession>
<evidence type="ECO:0000256" key="3">
    <source>
        <dbReference type="ARBA" id="ARBA00022553"/>
    </source>
</evidence>
<dbReference type="GO" id="GO:0007268">
    <property type="term" value="P:chemical synaptic transmission"/>
    <property type="evidence" value="ECO:0007669"/>
    <property type="project" value="Ensembl"/>
</dbReference>
<dbReference type="PANTHER" id="PTHR15739:SF4">
    <property type="entry name" value="F-BOX ONLY PROTEIN 41"/>
    <property type="match status" value="1"/>
</dbReference>
<evidence type="ECO:0000313" key="11">
    <source>
        <dbReference type="Ensembl" id="ENSRBIP00000035552.1"/>
    </source>
</evidence>
<feature type="domain" description="F-box" evidence="9">
    <location>
        <begin position="439"/>
        <end position="476"/>
    </location>
</feature>
<feature type="compositionally biased region" description="Gly residues" evidence="8">
    <location>
        <begin position="136"/>
        <end position="145"/>
    </location>
</feature>
<dbReference type="CDD" id="cd22109">
    <property type="entry name" value="F-box_FBXO41"/>
    <property type="match status" value="1"/>
</dbReference>
<proteinExistence type="predicted"/>
<dbReference type="GO" id="GO:0045202">
    <property type="term" value="C:synapse"/>
    <property type="evidence" value="ECO:0007669"/>
    <property type="project" value="GOC"/>
</dbReference>
<evidence type="ECO:0000256" key="4">
    <source>
        <dbReference type="ARBA" id="ARBA00022786"/>
    </source>
</evidence>
<evidence type="ECO:0000313" key="12">
    <source>
        <dbReference type="Proteomes" id="UP000233180"/>
    </source>
</evidence>